<evidence type="ECO:0000256" key="1">
    <source>
        <dbReference type="ARBA" id="ARBA00023002"/>
    </source>
</evidence>
<dbReference type="Proteomes" id="UP000027982">
    <property type="component" value="Chromosome"/>
</dbReference>
<name>A0A068NL54_FIMGI</name>
<dbReference type="STRING" id="661478.OP10G_0838"/>
<dbReference type="AlphaFoldDB" id="A0A068NL54"/>
<organism evidence="3 4">
    <name type="scientific">Fimbriimonas ginsengisoli Gsoil 348</name>
    <dbReference type="NCBI Taxonomy" id="661478"/>
    <lineage>
        <taxon>Bacteria</taxon>
        <taxon>Bacillati</taxon>
        <taxon>Armatimonadota</taxon>
        <taxon>Fimbriimonadia</taxon>
        <taxon>Fimbriimonadales</taxon>
        <taxon>Fimbriimonadaceae</taxon>
        <taxon>Fimbriimonas</taxon>
    </lineage>
</organism>
<dbReference type="EMBL" id="CP007139">
    <property type="protein sequence ID" value="AIE84206.1"/>
    <property type="molecule type" value="Genomic_DNA"/>
</dbReference>
<keyword evidence="4" id="KW-1185">Reference proteome</keyword>
<reference evidence="3 4" key="1">
    <citation type="journal article" date="2014" name="PLoS ONE">
        <title>The first complete genome sequence of the class fimbriimonadia in the phylum armatimonadetes.</title>
        <authorList>
            <person name="Hu Z.Y."/>
            <person name="Wang Y.Z."/>
            <person name="Im W.T."/>
            <person name="Wang S.Y."/>
            <person name="Zhao G.P."/>
            <person name="Zheng H.J."/>
            <person name="Quan Z.X."/>
        </authorList>
    </citation>
    <scope>NUCLEOTIDE SEQUENCE [LARGE SCALE GENOMIC DNA]</scope>
    <source>
        <strain evidence="3">Gsoil 348</strain>
    </source>
</reference>
<dbReference type="OrthoDB" id="9794226at2"/>
<dbReference type="Pfam" id="PF01266">
    <property type="entry name" value="DAO"/>
    <property type="match status" value="1"/>
</dbReference>
<evidence type="ECO:0000313" key="4">
    <source>
        <dbReference type="Proteomes" id="UP000027982"/>
    </source>
</evidence>
<dbReference type="SUPFAM" id="SSF51905">
    <property type="entry name" value="FAD/NAD(P)-binding domain"/>
    <property type="match status" value="1"/>
</dbReference>
<dbReference type="GO" id="GO:0005737">
    <property type="term" value="C:cytoplasm"/>
    <property type="evidence" value="ECO:0007669"/>
    <property type="project" value="TreeGrafter"/>
</dbReference>
<protein>
    <submittedName>
        <fullName evidence="3">FAD dependent oxidoreductase</fullName>
    </submittedName>
</protein>
<dbReference type="GO" id="GO:0016491">
    <property type="term" value="F:oxidoreductase activity"/>
    <property type="evidence" value="ECO:0007669"/>
    <property type="project" value="UniProtKB-KW"/>
</dbReference>
<dbReference type="InterPro" id="IPR006076">
    <property type="entry name" value="FAD-dep_OxRdtase"/>
</dbReference>
<evidence type="ECO:0000259" key="2">
    <source>
        <dbReference type="Pfam" id="PF01266"/>
    </source>
</evidence>
<keyword evidence="1" id="KW-0560">Oxidoreductase</keyword>
<dbReference type="SUPFAM" id="SSF54373">
    <property type="entry name" value="FAD-linked reductases, C-terminal domain"/>
    <property type="match status" value="1"/>
</dbReference>
<proteinExistence type="predicted"/>
<dbReference type="InterPro" id="IPR036188">
    <property type="entry name" value="FAD/NAD-bd_sf"/>
</dbReference>
<accession>A0A068NL54</accession>
<dbReference type="HOGENOM" id="CLU_007884_9_0_0"/>
<dbReference type="KEGG" id="fgi:OP10G_0838"/>
<sequence>MAGKHVVVIGAGVIGLCAAEAMLRRGFRVTILERDAEPGNGCSYGNGGIVVPSHFVPLAAPGMMAMGIKMMANRRSPFGFDRPWNLEALDWTVRFMRASNQAHVARSAPLLRDLNLASRAIYEELVVGMAPEVGYEERGLLMLCQTAKALDAEARLAEDANKLGLKAVVLDGQGVAAVEPNVWMEVAGGVHFLDDAHLTPATFMREMRGRILAAGGEIRDGLAGDDFRTADNHIQAAGGVEADEFVLATGAWSGQVARKLGLRLPMLAGKGYGLTVANPPETPSLPAILVEARIAVTPMTDGVRFVGTMELGPPGLRQNPARVEGIRSSIPRYYPNFTPGSLEKSPVWTGLRPCSPDGLPYIGRPKRYRNLIVATGHAMMGMSLGPISGKLVAELAANDTPSIALNLLSPDRYA</sequence>
<dbReference type="eggNOG" id="COG0665">
    <property type="taxonomic scope" value="Bacteria"/>
</dbReference>
<gene>
    <name evidence="3" type="ORF">OP10G_0838</name>
</gene>
<dbReference type="PANTHER" id="PTHR13847">
    <property type="entry name" value="SARCOSINE DEHYDROGENASE-RELATED"/>
    <property type="match status" value="1"/>
</dbReference>
<evidence type="ECO:0000313" key="3">
    <source>
        <dbReference type="EMBL" id="AIE84206.1"/>
    </source>
</evidence>
<dbReference type="RefSeq" id="WP_025227150.1">
    <property type="nucleotide sequence ID" value="NZ_CP007139.1"/>
</dbReference>
<feature type="domain" description="FAD dependent oxidoreductase" evidence="2">
    <location>
        <begin position="5"/>
        <end position="395"/>
    </location>
</feature>
<dbReference type="PANTHER" id="PTHR13847:SF289">
    <property type="entry name" value="GLYCINE OXIDASE"/>
    <property type="match status" value="1"/>
</dbReference>
<dbReference type="Gene3D" id="3.50.50.60">
    <property type="entry name" value="FAD/NAD(P)-binding domain"/>
    <property type="match status" value="2"/>
</dbReference>
<dbReference type="Gene3D" id="3.30.9.10">
    <property type="entry name" value="D-Amino Acid Oxidase, subunit A, domain 2"/>
    <property type="match status" value="1"/>
</dbReference>